<organism evidence="1 2">
    <name type="scientific">Aquirhabdus parva</name>
    <dbReference type="NCBI Taxonomy" id="2283318"/>
    <lineage>
        <taxon>Bacteria</taxon>
        <taxon>Pseudomonadati</taxon>
        <taxon>Pseudomonadota</taxon>
        <taxon>Gammaproteobacteria</taxon>
        <taxon>Moraxellales</taxon>
        <taxon>Moraxellaceae</taxon>
        <taxon>Aquirhabdus</taxon>
    </lineage>
</organism>
<evidence type="ECO:0000313" key="2">
    <source>
        <dbReference type="Proteomes" id="UP000253940"/>
    </source>
</evidence>
<dbReference type="Proteomes" id="UP000253940">
    <property type="component" value="Chromosome"/>
</dbReference>
<reference evidence="1 2" key="1">
    <citation type="submission" date="2018-07" db="EMBL/GenBank/DDBJ databases">
        <title>Genome sequencing of Moraxellaceae gen. HYN0046.</title>
        <authorList>
            <person name="Kim M."/>
            <person name="Yi H."/>
        </authorList>
    </citation>
    <scope>NUCLEOTIDE SEQUENCE [LARGE SCALE GENOMIC DNA]</scope>
    <source>
        <strain evidence="1 2">HYN0046</strain>
    </source>
</reference>
<sequence length="67" mass="7565">MSKFLHRWWGCRTVQMTACDCGAKMNTAWEAMPRAIKNPNVAAGFESQWLGHDQGVLQTCYAMQKGD</sequence>
<evidence type="ECO:0000313" key="1">
    <source>
        <dbReference type="EMBL" id="AXI03885.1"/>
    </source>
</evidence>
<dbReference type="AlphaFoldDB" id="A0A345P9C6"/>
<proteinExistence type="predicted"/>
<accession>A0A345P9C6</accession>
<gene>
    <name evidence="1" type="ORF">HYN46_14180</name>
</gene>
<name>A0A345P9C6_9GAMM</name>
<dbReference type="EMBL" id="CP031222">
    <property type="protein sequence ID" value="AXI03885.1"/>
    <property type="molecule type" value="Genomic_DNA"/>
</dbReference>
<protein>
    <submittedName>
        <fullName evidence="1">Uncharacterized protein</fullName>
    </submittedName>
</protein>
<dbReference type="KEGG" id="mbah:HYN46_14180"/>
<keyword evidence="2" id="KW-1185">Reference proteome</keyword>